<dbReference type="GO" id="GO:0051213">
    <property type="term" value="F:dioxygenase activity"/>
    <property type="evidence" value="ECO:0007669"/>
    <property type="project" value="UniProtKB-KW"/>
</dbReference>
<dbReference type="Gene3D" id="2.60.120.620">
    <property type="entry name" value="q2cbj1_9rhob like domain"/>
    <property type="match status" value="1"/>
</dbReference>
<keyword evidence="4" id="KW-1185">Reference proteome</keyword>
<accession>A0A1L7AEK4</accession>
<proteinExistence type="predicted"/>
<evidence type="ECO:0000313" key="3">
    <source>
        <dbReference type="Proteomes" id="UP000185494"/>
    </source>
</evidence>
<dbReference type="AlphaFoldDB" id="A0A1L7AEK4"/>
<dbReference type="RefSeq" id="WP_075797985.1">
    <property type="nucleotide sequence ID" value="NZ_CP015583.1"/>
</dbReference>
<dbReference type="KEGG" id="rgi:RGI145_08270"/>
<evidence type="ECO:0000313" key="4">
    <source>
        <dbReference type="Proteomes" id="UP001258945"/>
    </source>
</evidence>
<name>A0A1L7AEK4_9PROT</name>
<dbReference type="EMBL" id="CP015583">
    <property type="protein sequence ID" value="APT57089.1"/>
    <property type="molecule type" value="Genomic_DNA"/>
</dbReference>
<reference evidence="1 3" key="1">
    <citation type="submission" date="2016-05" db="EMBL/GenBank/DDBJ databases">
        <title>Complete Genome and Methylome Analysis of Psychrotrophic Bacterial Isolates from Antarctic Lake Untersee.</title>
        <authorList>
            <person name="Fomenkov A."/>
            <person name="Akimov V.N."/>
            <person name="Vasilyeva L.V."/>
            <person name="Andersen D."/>
            <person name="Vincze T."/>
            <person name="Roberts R.J."/>
        </authorList>
    </citation>
    <scope>NUCLEOTIDE SEQUENCE [LARGE SCALE GENOMIC DNA]</scope>
    <source>
        <strain evidence="1 3">U14-5</strain>
    </source>
</reference>
<evidence type="ECO:0000313" key="1">
    <source>
        <dbReference type="EMBL" id="APT57089.1"/>
    </source>
</evidence>
<gene>
    <name evidence="1" type="ORF">RGI145_08270</name>
    <name evidence="2" type="ORF">RQ831_09290</name>
</gene>
<dbReference type="eggNOG" id="COG4340">
    <property type="taxonomic scope" value="Bacteria"/>
</dbReference>
<dbReference type="Proteomes" id="UP001258945">
    <property type="component" value="Unassembled WGS sequence"/>
</dbReference>
<organism evidence="1 3">
    <name type="scientific">Roseomonas gilardii</name>
    <dbReference type="NCBI Taxonomy" id="257708"/>
    <lineage>
        <taxon>Bacteria</taxon>
        <taxon>Pseudomonadati</taxon>
        <taxon>Pseudomonadota</taxon>
        <taxon>Alphaproteobacteria</taxon>
        <taxon>Acetobacterales</taxon>
        <taxon>Roseomonadaceae</taxon>
        <taxon>Roseomonas</taxon>
    </lineage>
</organism>
<keyword evidence="2" id="KW-0560">Oxidoreductase</keyword>
<reference evidence="2" key="3">
    <citation type="submission" date="2023-09" db="EMBL/GenBank/DDBJ databases">
        <authorList>
            <person name="Schober I."/>
            <person name="Bunk B."/>
        </authorList>
    </citation>
    <scope>NUCLEOTIDE SEQUENCE</scope>
    <source>
        <strain evidence="2">DSM 103800</strain>
    </source>
</reference>
<dbReference type="InterPro" id="IPR018724">
    <property type="entry name" value="2OG-Fe_dioxygenase"/>
</dbReference>
<keyword evidence="2" id="KW-0223">Dioxygenase</keyword>
<reference evidence="2 4" key="2">
    <citation type="journal article" date="2019" name="Microb. Pathog.">
        <title>Comparison of VITEK 2, MALDI-TOF MS, 16S rRNA gene sequencing, and whole-genome sequencing for identification of Roseomonas mucosa.</title>
        <authorList>
            <person name="Rudolph W.W."/>
            <person name="Gunzer F."/>
            <person name="Trauth M."/>
            <person name="Bunk B."/>
            <person name="Bigge R."/>
            <person name="Schrottner P."/>
        </authorList>
    </citation>
    <scope>NUCLEOTIDE SEQUENCE [LARGE SCALE GENOMIC DNA]</scope>
    <source>
        <strain evidence="2 4">DSM 103800</strain>
    </source>
</reference>
<evidence type="ECO:0000313" key="2">
    <source>
        <dbReference type="EMBL" id="MDT8331248.1"/>
    </source>
</evidence>
<dbReference type="EMBL" id="JAVVDO010000012">
    <property type="protein sequence ID" value="MDT8331248.1"/>
    <property type="molecule type" value="Genomic_DNA"/>
</dbReference>
<sequence length="254" mass="28045">MTVNTRRREDLAEAIRGSGYVFLPGHEVTRLLDPAGEALASAPWKEFVASWNDLRPDTHMADGGRYRLRRHAVFGAAQGEPLTQGPHQPHYQTLHHNPLNGGHERWFEPVEPGIAAGAPLSRLLSGARAVFELAETPPPRWHVEMHQFRIEARPNAAGKPTPEGMHRDGVDFVLVTLIGRENVAGGVTGIRVDAQEGAPPGEASFTLENPLDTVLLDDRRVWHGVTPVLPIDPSRPGHRDVLVLTFARHTPHRE</sequence>
<dbReference type="Proteomes" id="UP000185494">
    <property type="component" value="Chromosome 1"/>
</dbReference>
<dbReference type="Pfam" id="PF10014">
    <property type="entry name" value="2OG-Fe_Oxy_2"/>
    <property type="match status" value="1"/>
</dbReference>
<dbReference type="STRING" id="257708.RGI145_08270"/>
<protein>
    <submittedName>
        <fullName evidence="2">2OG-Fe dioxygenase family protein</fullName>
    </submittedName>
</protein>